<dbReference type="EMBL" id="LT160025">
    <property type="protein sequence ID" value="CXI10257.1"/>
    <property type="molecule type" value="Genomic_DNA"/>
</dbReference>
<dbReference type="EMBL" id="LT608141">
    <property type="protein sequence ID" value="SCL92987.1"/>
    <property type="molecule type" value="Genomic_DNA"/>
</dbReference>
<dbReference type="EMBL" id="LT614631">
    <property type="protein sequence ID" value="SCN23007.1"/>
    <property type="molecule type" value="Genomic_DNA"/>
</dbReference>
<gene>
    <name evidence="1" type="ORF">PBK173_000082700</name>
    <name evidence="4" type="ORF">PBNK65E_000078800</name>
    <name evidence="2" type="ORF">PBNK65NY_000078400</name>
    <name evidence="3" type="ORF">PBSP11A_000078500</name>
</gene>
<dbReference type="OMA" id="TDECGYI"/>
<evidence type="ECO:0000313" key="1">
    <source>
        <dbReference type="EMBL" id="CXI10257.1"/>
    </source>
</evidence>
<evidence type="ECO:0000313" key="3">
    <source>
        <dbReference type="EMBL" id="SCM15766.1"/>
    </source>
</evidence>
<evidence type="ECO:0000313" key="8">
    <source>
        <dbReference type="Proteomes" id="UP000516480"/>
    </source>
</evidence>
<dbReference type="EMBL" id="LT608253">
    <property type="protein sequence ID" value="SCM15766.1"/>
    <property type="molecule type" value="Genomic_DNA"/>
</dbReference>
<dbReference type="OrthoDB" id="392023at2759"/>
<evidence type="ECO:0000313" key="2">
    <source>
        <dbReference type="EMBL" id="SCL92987.1"/>
    </source>
</evidence>
<reference evidence="1 5" key="1">
    <citation type="submission" date="2016-02" db="EMBL/GenBank/DDBJ databases">
        <authorList>
            <consortium name="Pathogen Informatics"/>
        </authorList>
    </citation>
    <scope>NUCLEOTIDE SEQUENCE [LARGE SCALE GENOMIC DNA]</scope>
    <source>
        <strain evidence="1 5">K173</strain>
        <strain evidence="2 8">NK65 ny</strain>
        <strain evidence="4 7">NK65e</strain>
        <strain evidence="3 6">SP11 Antwerpcl1</strain>
    </source>
</reference>
<accession>A0A113R285</accession>
<proteinExistence type="predicted"/>
<organism evidence="1 5">
    <name type="scientific">Plasmodium berghei</name>
    <dbReference type="NCBI Taxonomy" id="5821"/>
    <lineage>
        <taxon>Eukaryota</taxon>
        <taxon>Sar</taxon>
        <taxon>Alveolata</taxon>
        <taxon>Apicomplexa</taxon>
        <taxon>Aconoidasida</taxon>
        <taxon>Haemosporida</taxon>
        <taxon>Plasmodiidae</taxon>
        <taxon>Plasmodium</taxon>
        <taxon>Plasmodium (Vinckeia)</taxon>
    </lineage>
</organism>
<dbReference type="Proteomes" id="UP000220214">
    <property type="component" value="Chromosome 5"/>
</dbReference>
<evidence type="ECO:0000313" key="5">
    <source>
        <dbReference type="Proteomes" id="UP000069549"/>
    </source>
</evidence>
<evidence type="ECO:0000313" key="6">
    <source>
        <dbReference type="Proteomes" id="UP000219860"/>
    </source>
</evidence>
<dbReference type="Proteomes" id="UP000069549">
    <property type="component" value="Chromosome 5"/>
</dbReference>
<protein>
    <submittedName>
        <fullName evidence="1">Uncharacterized protein</fullName>
    </submittedName>
</protein>
<name>A0A113R285_PLABE</name>
<dbReference type="VEuPathDB" id="PlasmoDB:PBANKA_0513100"/>
<dbReference type="Proteomes" id="UP000516480">
    <property type="component" value="Chromosome 5"/>
</dbReference>
<evidence type="ECO:0000313" key="7">
    <source>
        <dbReference type="Proteomes" id="UP000220214"/>
    </source>
</evidence>
<sequence>MIQSKSGEIRMFIRKIAENFSSNSSQNNKYMKSRFSTKKKILIYEYVNEKNCFLSKKSNSIKSIMNYNYVNKKINEINYILKNYNKINTLNKDKIIDNLYILCVKGNIDLCDDRILYYVNHVLAYINKYINNNDDIIASTNPDISEKNISPNYLNGENKNVHKQENIIDIEHYIKFLKVLRALNIENSFNNLLKYISKNIHFFHIDIVRKISINHKFNDDQNFFFKDVLNYIYTIIQCNNNIYYKEIKNINICLNVCTNFFFAKKLSKKKATYHFVENYDIVYMYNLNYIYMNHIIVIGTILDGNKINNEEYGEEINIPNLNVVVHNEKGEKNICTQISNINNITCTPNISNETKTYMNNKLCKDSYTCDENISTEMKVQNNIKKIEIDTKYIDDFDFNYNLIDTIYVAYKYYTYLGMKKKKKKKETSHNDNNEYGQNFFFCLPDIKKYITNIVCNFINIINRDITRGKLKNNKKIISSLERINALVTSFDVPFKLYHFLVYHCNILLASKIDLTVLDNIKILGLLRNVIKRETKNLEKKKSSNDVCNDRITNLSDSLENKIKNADNNDNNKHVDNNNNIIKSSSYLTLLSYENEINKRIDWSLFDNMIKLIFNNLKNCLHNCQSNDLCLLIPMVYEFHKYMDEEIKNILTVQVIFNKDNINQNNTINILRVFSKIKYKNEAIDKFLYNRLKIFNSSYNDDNSSFSHMPEEDMRNNGFSCPKNFYLFFYYKSKNKLFSYKDIYYIENYIQKNFFEMNIKDFLYVLLIYYKNGIFLLPQLLLKIAVIFNNAKKNISHDDFLFCLFLLSKNYYLLSVDSNNSNIFTHMDEEENNVYLNKMNMFRKNKYNQHHIDNFINIINDILSYLYDDKMINYKPYQLEYKNNVEDKTVSNLYEIKENQKVDDTYSKEISQGEIKKGDILLTPNDMFSRNEQINEFKWVFQKLKYNFIMMKIFYNFYYSIFKNNKKNEKKILNSQHENFLLYLFSCFNHNFSKDINEIKYVSSLLYYFSYFNIYSASYFDKQMLYILQNCEFDDHKMITNMLLSYVFINKEIQSDIKKHIKEYIIKNFEHFNKNDAILCFKYSNYFLNLQQTQDIDKSNDYILFIKLLNFLVANLEKYKPQHYLYIYTTICNNFVREKRIYIKLFYYMNKFAIHYNFDQLFLILFYMYKTGYSKPKIRKKIRNLILYYHKKRMINLSTYVKYILPLDEFGIYHLLPIKFQNIIYNQLGEDIKTYVRKPLMDSENIAKTNLKNITQKEQENIVQNDKKKDNGDAPIYVFEQMVKNY</sequence>
<dbReference type="Proteomes" id="UP000219860">
    <property type="component" value="Chromosome 5"/>
</dbReference>
<evidence type="ECO:0000313" key="4">
    <source>
        <dbReference type="EMBL" id="SCN23007.1"/>
    </source>
</evidence>